<evidence type="ECO:0000313" key="2">
    <source>
        <dbReference type="EMBL" id="SFW33659.1"/>
    </source>
</evidence>
<reference evidence="2 3" key="1">
    <citation type="submission" date="2016-11" db="EMBL/GenBank/DDBJ databases">
        <authorList>
            <person name="Jaros S."/>
            <person name="Januszkiewicz K."/>
            <person name="Wedrychowicz H."/>
        </authorList>
    </citation>
    <scope>NUCLEOTIDE SEQUENCE [LARGE SCALE GENOMIC DNA]</scope>
    <source>
        <strain evidence="2 3">YL228</strain>
    </source>
</reference>
<protein>
    <submittedName>
        <fullName evidence="2">Uncharacterized protein</fullName>
    </submittedName>
</protein>
<dbReference type="AlphaFoldDB" id="A0A1K1NE72"/>
<organism evidence="2 3">
    <name type="scientific">Ruminococcus flavefaciens</name>
    <dbReference type="NCBI Taxonomy" id="1265"/>
    <lineage>
        <taxon>Bacteria</taxon>
        <taxon>Bacillati</taxon>
        <taxon>Bacillota</taxon>
        <taxon>Clostridia</taxon>
        <taxon>Eubacteriales</taxon>
        <taxon>Oscillospiraceae</taxon>
        <taxon>Ruminococcus</taxon>
    </lineage>
</organism>
<evidence type="ECO:0000256" key="1">
    <source>
        <dbReference type="SAM" id="Phobius"/>
    </source>
</evidence>
<feature type="transmembrane region" description="Helical" evidence="1">
    <location>
        <begin position="12"/>
        <end position="31"/>
    </location>
</feature>
<name>A0A1K1NE72_RUMFL</name>
<dbReference type="EMBL" id="FPIP01000004">
    <property type="protein sequence ID" value="SFW33659.1"/>
    <property type="molecule type" value="Genomic_DNA"/>
</dbReference>
<keyword evidence="1" id="KW-1133">Transmembrane helix</keyword>
<dbReference type="Proteomes" id="UP000183461">
    <property type="component" value="Unassembled WGS sequence"/>
</dbReference>
<keyword evidence="1" id="KW-0812">Transmembrane</keyword>
<dbReference type="RefSeq" id="WP_072300177.1">
    <property type="nucleotide sequence ID" value="NZ_CAMIZA010000006.1"/>
</dbReference>
<evidence type="ECO:0000313" key="3">
    <source>
        <dbReference type="Proteomes" id="UP000183461"/>
    </source>
</evidence>
<gene>
    <name evidence="2" type="ORF">SAMN02910280_1906</name>
</gene>
<sequence>MNDVKPTKAWSISLITGSISSLIVILTRIAGIQLNDWVRRILGIILLISLPVMVFTSIRMYKKAKNG</sequence>
<accession>A0A1K1NE72</accession>
<feature type="transmembrane region" description="Helical" evidence="1">
    <location>
        <begin position="37"/>
        <end position="58"/>
    </location>
</feature>
<proteinExistence type="predicted"/>
<keyword evidence="1" id="KW-0472">Membrane</keyword>